<name>A0A8T3BSF3_DENNO</name>
<keyword evidence="2" id="KW-1185">Reference proteome</keyword>
<proteinExistence type="predicted"/>
<evidence type="ECO:0000313" key="2">
    <source>
        <dbReference type="Proteomes" id="UP000829196"/>
    </source>
</evidence>
<sequence>MQQKVVLKLSLEDAKKRSKAMQCAVRMHSVLSVSQEGDKITVVGEGIDSVVSTMLLRKKMGHVNLELVTTVEEKKEEKKVKVEAEVKRNIQPVIMSSVSDWA</sequence>
<dbReference type="EMBL" id="JAGYWB010000006">
    <property type="protein sequence ID" value="KAI0519400.1"/>
    <property type="molecule type" value="Genomic_DNA"/>
</dbReference>
<gene>
    <name evidence="1" type="ORF">KFK09_006846</name>
</gene>
<evidence type="ECO:0000313" key="1">
    <source>
        <dbReference type="EMBL" id="KAI0519400.1"/>
    </source>
</evidence>
<dbReference type="OrthoDB" id="692882at2759"/>
<dbReference type="Proteomes" id="UP000829196">
    <property type="component" value="Unassembled WGS sequence"/>
</dbReference>
<organism evidence="1 2">
    <name type="scientific">Dendrobium nobile</name>
    <name type="common">Orchid</name>
    <dbReference type="NCBI Taxonomy" id="94219"/>
    <lineage>
        <taxon>Eukaryota</taxon>
        <taxon>Viridiplantae</taxon>
        <taxon>Streptophyta</taxon>
        <taxon>Embryophyta</taxon>
        <taxon>Tracheophyta</taxon>
        <taxon>Spermatophyta</taxon>
        <taxon>Magnoliopsida</taxon>
        <taxon>Liliopsida</taxon>
        <taxon>Asparagales</taxon>
        <taxon>Orchidaceae</taxon>
        <taxon>Epidendroideae</taxon>
        <taxon>Malaxideae</taxon>
        <taxon>Dendrobiinae</taxon>
        <taxon>Dendrobium</taxon>
    </lineage>
</organism>
<comment type="caution">
    <text evidence="1">The sequence shown here is derived from an EMBL/GenBank/DDBJ whole genome shotgun (WGS) entry which is preliminary data.</text>
</comment>
<accession>A0A8T3BSF3</accession>
<reference evidence="1" key="1">
    <citation type="journal article" date="2022" name="Front. Genet.">
        <title>Chromosome-Scale Assembly of the Dendrobium nobile Genome Provides Insights Into the Molecular Mechanism of the Biosynthesis of the Medicinal Active Ingredient of Dendrobium.</title>
        <authorList>
            <person name="Xu Q."/>
            <person name="Niu S.-C."/>
            <person name="Li K.-L."/>
            <person name="Zheng P.-J."/>
            <person name="Zhang X.-J."/>
            <person name="Jia Y."/>
            <person name="Liu Y."/>
            <person name="Niu Y.-X."/>
            <person name="Yu L.-H."/>
            <person name="Chen D.-F."/>
            <person name="Zhang G.-Q."/>
        </authorList>
    </citation>
    <scope>NUCLEOTIDE SEQUENCE</scope>
    <source>
        <tissue evidence="1">Leaf</tissue>
    </source>
</reference>
<protein>
    <submittedName>
        <fullName evidence="1">Uncharacterized protein</fullName>
    </submittedName>
</protein>
<dbReference type="InterPro" id="IPR044296">
    <property type="entry name" value="HIPP46"/>
</dbReference>
<dbReference type="AlphaFoldDB" id="A0A8T3BSF3"/>
<dbReference type="Gene3D" id="3.30.70.100">
    <property type="match status" value="1"/>
</dbReference>
<dbReference type="SMR" id="A0A8T3BSF3"/>
<dbReference type="PANTHER" id="PTHR46371">
    <property type="entry name" value="OS04G0464100 PROTEIN"/>
    <property type="match status" value="1"/>
</dbReference>